<dbReference type="SUPFAM" id="SSF55120">
    <property type="entry name" value="Pseudouridine synthase"/>
    <property type="match status" value="1"/>
</dbReference>
<dbReference type="Proteomes" id="UP001339883">
    <property type="component" value="Unassembled WGS sequence"/>
</dbReference>
<dbReference type="RefSeq" id="WP_325774746.1">
    <property type="nucleotide sequence ID" value="NZ_VTDN01000002.1"/>
</dbReference>
<keyword evidence="3 7" id="KW-0413">Isomerase</keyword>
<dbReference type="InterPro" id="IPR018496">
    <property type="entry name" value="PsdUridine_synth_RsuA/RluB_CS"/>
</dbReference>
<evidence type="ECO:0000256" key="3">
    <source>
        <dbReference type="ARBA" id="ARBA00023235"/>
    </source>
</evidence>
<comment type="caution">
    <text evidence="9">The sequence shown here is derived from an EMBL/GenBank/DDBJ whole genome shotgun (WGS) entry which is preliminary data.</text>
</comment>
<dbReference type="InterPro" id="IPR000748">
    <property type="entry name" value="PsdUridine_synth_RsuA/RluB/E/F"/>
</dbReference>
<dbReference type="Pfam" id="PF00849">
    <property type="entry name" value="PseudoU_synth_2"/>
    <property type="match status" value="1"/>
</dbReference>
<dbReference type="EC" id="5.4.99.-" evidence="7"/>
<dbReference type="Gene3D" id="3.30.70.580">
    <property type="entry name" value="Pseudouridine synthase I, catalytic domain, N-terminal subdomain"/>
    <property type="match status" value="1"/>
</dbReference>
<dbReference type="Gene3D" id="3.10.290.10">
    <property type="entry name" value="RNA-binding S4 domain"/>
    <property type="match status" value="1"/>
</dbReference>
<dbReference type="CDD" id="cd02553">
    <property type="entry name" value="PseudoU_synth_RsuA"/>
    <property type="match status" value="1"/>
</dbReference>
<dbReference type="SMART" id="SM00363">
    <property type="entry name" value="S4"/>
    <property type="match status" value="1"/>
</dbReference>
<dbReference type="SUPFAM" id="SSF55174">
    <property type="entry name" value="Alpha-L RNA-binding motif"/>
    <property type="match status" value="1"/>
</dbReference>
<dbReference type="NCBIfam" id="TIGR00093">
    <property type="entry name" value="pseudouridine synthase"/>
    <property type="match status" value="1"/>
</dbReference>
<dbReference type="Pfam" id="PF01479">
    <property type="entry name" value="S4"/>
    <property type="match status" value="1"/>
</dbReference>
<dbReference type="InterPro" id="IPR006145">
    <property type="entry name" value="PsdUridine_synth_RsuA/RluA"/>
</dbReference>
<gene>
    <name evidence="9" type="ORF">I2F25_03820</name>
</gene>
<dbReference type="InterPro" id="IPR020094">
    <property type="entry name" value="TruA/RsuA/RluB/E/F_N"/>
</dbReference>
<dbReference type="InterPro" id="IPR050343">
    <property type="entry name" value="RsuA_PseudoU_synthase"/>
</dbReference>
<dbReference type="EMBL" id="VTDN01000002">
    <property type="protein sequence ID" value="MEB5476185.1"/>
    <property type="molecule type" value="Genomic_DNA"/>
</dbReference>
<evidence type="ECO:0000313" key="10">
    <source>
        <dbReference type="Proteomes" id="UP001339883"/>
    </source>
</evidence>
<keyword evidence="2 6" id="KW-0694">RNA-binding</keyword>
<evidence type="ECO:0000256" key="6">
    <source>
        <dbReference type="PROSITE-ProRule" id="PRU00182"/>
    </source>
</evidence>
<dbReference type="PANTHER" id="PTHR47683:SF4">
    <property type="entry name" value="PSEUDOURIDINE SYNTHASE"/>
    <property type="match status" value="1"/>
</dbReference>
<dbReference type="Gene3D" id="3.30.70.1560">
    <property type="entry name" value="Alpha-L RNA-binding motif"/>
    <property type="match status" value="1"/>
</dbReference>
<evidence type="ECO:0000256" key="2">
    <source>
        <dbReference type="ARBA" id="ARBA00022884"/>
    </source>
</evidence>
<proteinExistence type="inferred from homology"/>
<evidence type="ECO:0000256" key="7">
    <source>
        <dbReference type="RuleBase" id="RU003887"/>
    </source>
</evidence>
<dbReference type="InterPro" id="IPR020103">
    <property type="entry name" value="PsdUridine_synth_cat_dom_sf"/>
</dbReference>
<dbReference type="PANTHER" id="PTHR47683">
    <property type="entry name" value="PSEUDOURIDINE SYNTHASE FAMILY PROTEIN-RELATED"/>
    <property type="match status" value="1"/>
</dbReference>
<comment type="catalytic activity">
    <reaction evidence="4">
        <text>uridine(516) in 16S rRNA = pseudouridine(516) in 16S rRNA</text>
        <dbReference type="Rhea" id="RHEA:38867"/>
        <dbReference type="Rhea" id="RHEA-COMP:10089"/>
        <dbReference type="Rhea" id="RHEA-COMP:10090"/>
        <dbReference type="ChEBI" id="CHEBI:65314"/>
        <dbReference type="ChEBI" id="CHEBI:65315"/>
        <dbReference type="EC" id="5.4.99.19"/>
    </reaction>
</comment>
<dbReference type="PROSITE" id="PS50889">
    <property type="entry name" value="S4"/>
    <property type="match status" value="1"/>
</dbReference>
<dbReference type="CDD" id="cd00165">
    <property type="entry name" value="S4"/>
    <property type="match status" value="1"/>
</dbReference>
<name>A0ABU6DR41_9GAMM</name>
<keyword evidence="10" id="KW-1185">Reference proteome</keyword>
<reference evidence="9 10" key="1">
    <citation type="submission" date="2019-08" db="EMBL/GenBank/DDBJ databases">
        <title>Five species of Acinetobacter isolated from floral nectar and animal pollinators.</title>
        <authorList>
            <person name="Hendry T.A."/>
        </authorList>
    </citation>
    <scope>NUCLEOTIDE SEQUENCE [LARGE SCALE GENOMIC DNA]</scope>
    <source>
        <strain evidence="9 10">MD18.27</strain>
    </source>
</reference>
<evidence type="ECO:0000256" key="5">
    <source>
        <dbReference type="ARBA" id="ARBA00037590"/>
    </source>
</evidence>
<comment type="similarity">
    <text evidence="1 7">Belongs to the pseudouridine synthase RsuA family.</text>
</comment>
<sequence length="233" mass="26655">MRLDKILQSQGFGSRKECQHLISRGLVEVDEKICLDAKQVFQTKGLEFKVSGHSYIYVEKVYIVLNKPQGYECSHQAVHHFSVYELLPQLFNVRGVQSIGRLDQDTTGLLLFSDDGQFIQALTHPKKHVGKQYLVNTIDPLTDDQLQQLQEGVVLRGEKGSFIAKDVKRLTENSCLMTVHQGVYHQVKRMIAAVGNKVSQLHRNKTGSFELPHDLKEGEWRYLSIDEIEQIKH</sequence>
<dbReference type="PROSITE" id="PS01149">
    <property type="entry name" value="PSI_RSU"/>
    <property type="match status" value="1"/>
</dbReference>
<evidence type="ECO:0000259" key="8">
    <source>
        <dbReference type="SMART" id="SM00363"/>
    </source>
</evidence>
<comment type="function">
    <text evidence="5">Responsible for synthesis of pseudouridine from uracil-516 in 16S ribosomal RNA.</text>
</comment>
<dbReference type="InterPro" id="IPR002942">
    <property type="entry name" value="S4_RNA-bd"/>
</dbReference>
<dbReference type="InterPro" id="IPR036986">
    <property type="entry name" value="S4_RNA-bd_sf"/>
</dbReference>
<dbReference type="InterPro" id="IPR042092">
    <property type="entry name" value="PsdUridine_s_RsuA/RluB/E/F_cat"/>
</dbReference>
<evidence type="ECO:0000256" key="4">
    <source>
        <dbReference type="ARBA" id="ARBA00036749"/>
    </source>
</evidence>
<organism evidence="9 10">
    <name type="scientific">Acinetobacter pollinis</name>
    <dbReference type="NCBI Taxonomy" id="2605270"/>
    <lineage>
        <taxon>Bacteria</taxon>
        <taxon>Pseudomonadati</taxon>
        <taxon>Pseudomonadota</taxon>
        <taxon>Gammaproteobacteria</taxon>
        <taxon>Moraxellales</taxon>
        <taxon>Moraxellaceae</taxon>
        <taxon>Acinetobacter</taxon>
    </lineage>
</organism>
<protein>
    <recommendedName>
        <fullName evidence="7">Pseudouridine synthase</fullName>
        <ecNumber evidence="7">5.4.99.-</ecNumber>
    </recommendedName>
</protein>
<evidence type="ECO:0000256" key="1">
    <source>
        <dbReference type="ARBA" id="ARBA00008348"/>
    </source>
</evidence>
<accession>A0ABU6DR41</accession>
<feature type="domain" description="RNA-binding S4" evidence="8">
    <location>
        <begin position="1"/>
        <end position="69"/>
    </location>
</feature>
<evidence type="ECO:0000313" key="9">
    <source>
        <dbReference type="EMBL" id="MEB5476185.1"/>
    </source>
</evidence>